<keyword evidence="2" id="KW-1185">Reference proteome</keyword>
<evidence type="ECO:0000313" key="1">
    <source>
        <dbReference type="EMBL" id="EGI58819.1"/>
    </source>
</evidence>
<accession>F4X3M2</accession>
<dbReference type="AlphaFoldDB" id="F4X3M2"/>
<protein>
    <submittedName>
        <fullName evidence="1">Uncharacterized protein</fullName>
    </submittedName>
</protein>
<gene>
    <name evidence="1" type="ORF">G5I_12930</name>
</gene>
<reference evidence="1" key="1">
    <citation type="submission" date="2011-02" db="EMBL/GenBank/DDBJ databases">
        <title>The genome of the leaf-cutting ant Acromyrmex echinatior suggests key adaptations to social evolution and fungus farming.</title>
        <authorList>
            <person name="Nygaard S."/>
            <person name="Zhang G."/>
        </authorList>
    </citation>
    <scope>NUCLEOTIDE SEQUENCE</scope>
</reference>
<dbReference type="InParanoid" id="F4X3M2"/>
<dbReference type="Proteomes" id="UP000007755">
    <property type="component" value="Unassembled WGS sequence"/>
</dbReference>
<name>F4X3M2_ACREC</name>
<sequence>MPPKRQGRRAELLLASPTAPECLVFAIGLRRIAARAFRRLLPKRIRMLRSVDNLKLTMDLITNCLQDRGKSVANDASDGAISHLGKVTAIAGEHVLDVYCPCTGVPIVPTVTQLARAYTDCGSAGWPVIKSPTVLRDSDYVPAYDLILLRNANDVEEGWMGFRSSEILRQGLEGGPIVLRARDFRKISALAGVTTPVTLFVPEKQQRPRPNAAPTFSFPPTAFAIKQKPLEIEFVRKKNKTLFLNKVYDISNLRKDMEML</sequence>
<proteinExistence type="predicted"/>
<organism evidence="2">
    <name type="scientific">Acromyrmex echinatior</name>
    <name type="common">Panamanian leafcutter ant</name>
    <name type="synonym">Acromyrmex octospinosus echinatior</name>
    <dbReference type="NCBI Taxonomy" id="103372"/>
    <lineage>
        <taxon>Eukaryota</taxon>
        <taxon>Metazoa</taxon>
        <taxon>Ecdysozoa</taxon>
        <taxon>Arthropoda</taxon>
        <taxon>Hexapoda</taxon>
        <taxon>Insecta</taxon>
        <taxon>Pterygota</taxon>
        <taxon>Neoptera</taxon>
        <taxon>Endopterygota</taxon>
        <taxon>Hymenoptera</taxon>
        <taxon>Apocrita</taxon>
        <taxon>Aculeata</taxon>
        <taxon>Formicoidea</taxon>
        <taxon>Formicidae</taxon>
        <taxon>Myrmicinae</taxon>
        <taxon>Acromyrmex</taxon>
    </lineage>
</organism>
<dbReference type="EMBL" id="GL888624">
    <property type="protein sequence ID" value="EGI58819.1"/>
    <property type="molecule type" value="Genomic_DNA"/>
</dbReference>
<evidence type="ECO:0000313" key="2">
    <source>
        <dbReference type="Proteomes" id="UP000007755"/>
    </source>
</evidence>